<evidence type="ECO:0000256" key="8">
    <source>
        <dbReference type="ARBA" id="ARBA00022989"/>
    </source>
</evidence>
<dbReference type="Pfam" id="PF03824">
    <property type="entry name" value="NicO"/>
    <property type="match status" value="1"/>
</dbReference>
<evidence type="ECO:0000256" key="11">
    <source>
        <dbReference type="ARBA" id="ARBA00023136"/>
    </source>
</evidence>
<keyword evidence="7 13" id="KW-0812">Transmembrane</keyword>
<evidence type="ECO:0000256" key="3">
    <source>
        <dbReference type="ARBA" id="ARBA00022426"/>
    </source>
</evidence>
<reference evidence="15" key="2">
    <citation type="submission" date="2016-10" db="EMBL/GenBank/DDBJ databases">
        <authorList>
            <person name="de Groot N.N."/>
        </authorList>
    </citation>
    <scope>NUCLEOTIDE SEQUENCE [LARGE SCALE GENOMIC DNA]</scope>
    <source>
        <strain evidence="15">DSM 24204</strain>
    </source>
</reference>
<keyword evidence="9" id="KW-0406">Ion transport</keyword>
<evidence type="ECO:0000256" key="6">
    <source>
        <dbReference type="ARBA" id="ARBA00022596"/>
    </source>
</evidence>
<keyword evidence="10" id="KW-0921">Nickel transport</keyword>
<evidence type="ECO:0000313" key="14">
    <source>
        <dbReference type="EMBL" id="MDP8086376.1"/>
    </source>
</evidence>
<dbReference type="InterPro" id="IPR051224">
    <property type="entry name" value="NiCoT_RcnA"/>
</dbReference>
<dbReference type="AlphaFoldDB" id="A0A1H8A2L9"/>
<dbReference type="Proteomes" id="UP001224812">
    <property type="component" value="Unassembled WGS sequence"/>
</dbReference>
<comment type="similarity">
    <text evidence="13">Belongs to the NiCoT transporter (TC 2.A.52) family.</text>
</comment>
<evidence type="ECO:0000256" key="5">
    <source>
        <dbReference type="ARBA" id="ARBA00022475"/>
    </source>
</evidence>
<evidence type="ECO:0000256" key="2">
    <source>
        <dbReference type="ARBA" id="ARBA00004651"/>
    </source>
</evidence>
<dbReference type="GO" id="GO:0032025">
    <property type="term" value="P:response to cobalt ion"/>
    <property type="evidence" value="ECO:0007669"/>
    <property type="project" value="TreeGrafter"/>
</dbReference>
<dbReference type="PANTHER" id="PTHR40659">
    <property type="entry name" value="NICKEL/COBALT EFFLUX SYSTEM RCNA"/>
    <property type="match status" value="1"/>
</dbReference>
<reference evidence="14 17" key="3">
    <citation type="journal article" date="2023" name="Front. Microbiol.">
        <title>Phylogeography and host specificity of Pasteurellaceae pathogenic to sea-farmed fish in the north-east Atlantic.</title>
        <authorList>
            <person name="Gulla S."/>
            <person name="Colquhoun D.J."/>
            <person name="Olsen A.B."/>
            <person name="Spilsberg B."/>
            <person name="Lagesen K."/>
            <person name="Aakesson C.P."/>
            <person name="Strom S."/>
            <person name="Manji F."/>
            <person name="Birkbeck T.H."/>
            <person name="Nilsen H.K."/>
        </authorList>
    </citation>
    <scope>NUCLEOTIDE SEQUENCE [LARGE SCALE GENOMIC DNA]</scope>
    <source>
        <strain evidence="14 17">VIO11850</strain>
    </source>
</reference>
<comment type="function">
    <text evidence="1">Efflux system for nickel and cobalt.</text>
</comment>
<gene>
    <name evidence="14" type="ORF">QJT92_10650</name>
    <name evidence="15" type="ORF">SAMN05444853_1363</name>
</gene>
<dbReference type="InterPro" id="IPR011541">
    <property type="entry name" value="Ni/Co_transpt_high_affinity"/>
</dbReference>
<feature type="transmembrane region" description="Helical" evidence="13">
    <location>
        <begin position="56"/>
        <end position="75"/>
    </location>
</feature>
<dbReference type="GO" id="GO:0006824">
    <property type="term" value="P:cobalt ion transport"/>
    <property type="evidence" value="ECO:0007669"/>
    <property type="project" value="UniProtKB-KW"/>
</dbReference>
<keyword evidence="11 13" id="KW-0472">Membrane</keyword>
<evidence type="ECO:0000256" key="4">
    <source>
        <dbReference type="ARBA" id="ARBA00022448"/>
    </source>
</evidence>
<accession>A0A1H8A2L9</accession>
<feature type="transmembrane region" description="Helical" evidence="13">
    <location>
        <begin position="96"/>
        <end position="123"/>
    </location>
</feature>
<evidence type="ECO:0000313" key="17">
    <source>
        <dbReference type="Proteomes" id="UP001224812"/>
    </source>
</evidence>
<keyword evidence="3" id="KW-0171">Cobalt transport</keyword>
<evidence type="ECO:0000256" key="13">
    <source>
        <dbReference type="RuleBase" id="RU362101"/>
    </source>
</evidence>
<dbReference type="GeneID" id="83545556"/>
<keyword evidence="6" id="KW-0533">Nickel</keyword>
<evidence type="ECO:0000313" key="16">
    <source>
        <dbReference type="Proteomes" id="UP000198883"/>
    </source>
</evidence>
<dbReference type="GO" id="GO:0005886">
    <property type="term" value="C:plasma membrane"/>
    <property type="evidence" value="ECO:0007669"/>
    <property type="project" value="UniProtKB-SubCell"/>
</dbReference>
<evidence type="ECO:0000313" key="15">
    <source>
        <dbReference type="EMBL" id="SEM64960.1"/>
    </source>
</evidence>
<evidence type="ECO:0000256" key="9">
    <source>
        <dbReference type="ARBA" id="ARBA00023065"/>
    </source>
</evidence>
<sequence length="335" mass="38040">MQKIMFKLGLLAIGFLIIFAIYEIYPYLLFKILKWQKVFNQEISHTLLQIKNNPQAGWILIYMSFLYGVFHSLGPGHGKFILSSYLSFEKTKLTQAIRLTLLSSFAQGIVAIILVSIVVVIFTLSRHYFNDTVKLFERGSFIVMILFGLYWLKTTLVTLKKQYDTDKKPVTFNLQKITKIVPLKTQKLSIIASQPHQHTENCGCGHQHLPNANQLAKAKDWKAQLMIILSIASRPCSGAILVLFFSYTLDLYYWGIISALAMAFGTGLTLTLFALIVLFARNKAIYLSKWYISIQTGKKVIIGLKIIAAVSIIILGITLLHSSFLDTFINNKIFR</sequence>
<feature type="transmembrane region" description="Helical" evidence="13">
    <location>
        <begin position="300"/>
        <end position="320"/>
    </location>
</feature>
<keyword evidence="8 13" id="KW-1133">Transmembrane helix</keyword>
<name>A0A1H8A2L9_9PAST</name>
<dbReference type="GO" id="GO:0010045">
    <property type="term" value="P:response to nickel cation"/>
    <property type="evidence" value="ECO:0007669"/>
    <property type="project" value="TreeGrafter"/>
</dbReference>
<organism evidence="15 16">
    <name type="scientific">Phocoenobacter skyensis</name>
    <dbReference type="NCBI Taxonomy" id="97481"/>
    <lineage>
        <taxon>Bacteria</taxon>
        <taxon>Pseudomonadati</taxon>
        <taxon>Pseudomonadota</taxon>
        <taxon>Gammaproteobacteria</taxon>
        <taxon>Pasteurellales</taxon>
        <taxon>Pasteurellaceae</taxon>
        <taxon>Phocoenobacter</taxon>
    </lineage>
</organism>
<proteinExistence type="inferred from homology"/>
<dbReference type="EMBL" id="FOBN01000036">
    <property type="protein sequence ID" value="SEM64960.1"/>
    <property type="molecule type" value="Genomic_DNA"/>
</dbReference>
<dbReference type="PANTHER" id="PTHR40659:SF1">
    <property type="entry name" value="NICKEL_COBALT EFFLUX SYSTEM RCNA"/>
    <property type="match status" value="1"/>
</dbReference>
<reference evidence="16" key="1">
    <citation type="submission" date="2016-10" db="EMBL/GenBank/DDBJ databases">
        <authorList>
            <person name="Varghese N."/>
            <person name="Submissions S."/>
        </authorList>
    </citation>
    <scope>NUCLEOTIDE SEQUENCE [LARGE SCALE GENOMIC DNA]</scope>
    <source>
        <strain evidence="16">DSM 24204</strain>
    </source>
</reference>
<dbReference type="STRING" id="97481.SAMN05444853_1363"/>
<comment type="subcellular location">
    <subcellularLocation>
        <location evidence="2 13">Cell membrane</location>
        <topology evidence="2 13">Multi-pass membrane protein</topology>
    </subcellularLocation>
</comment>
<dbReference type="RefSeq" id="WP_090923358.1">
    <property type="nucleotide sequence ID" value="NZ_CP016180.1"/>
</dbReference>
<dbReference type="GO" id="GO:0015099">
    <property type="term" value="F:nickel cation transmembrane transporter activity"/>
    <property type="evidence" value="ECO:0007669"/>
    <property type="project" value="UniProtKB-UniRule"/>
</dbReference>
<keyword evidence="17" id="KW-1185">Reference proteome</keyword>
<keyword evidence="12" id="KW-0170">Cobalt</keyword>
<dbReference type="GO" id="GO:0046583">
    <property type="term" value="F:monoatomic cation efflux transmembrane transporter activity"/>
    <property type="evidence" value="ECO:0007669"/>
    <property type="project" value="TreeGrafter"/>
</dbReference>
<feature type="transmembrane region" description="Helical" evidence="13">
    <location>
        <begin position="225"/>
        <end position="245"/>
    </location>
</feature>
<dbReference type="EMBL" id="JASAVS010000034">
    <property type="protein sequence ID" value="MDP8086376.1"/>
    <property type="molecule type" value="Genomic_DNA"/>
</dbReference>
<feature type="transmembrane region" description="Helical" evidence="13">
    <location>
        <begin position="135"/>
        <end position="152"/>
    </location>
</feature>
<evidence type="ECO:0000256" key="10">
    <source>
        <dbReference type="ARBA" id="ARBA00023112"/>
    </source>
</evidence>
<dbReference type="OrthoDB" id="9812956at2"/>
<evidence type="ECO:0000256" key="12">
    <source>
        <dbReference type="ARBA" id="ARBA00023285"/>
    </source>
</evidence>
<keyword evidence="4 13" id="KW-0813">Transport</keyword>
<feature type="transmembrane region" description="Helical" evidence="13">
    <location>
        <begin position="7"/>
        <end position="25"/>
    </location>
</feature>
<feature type="transmembrane region" description="Helical" evidence="13">
    <location>
        <begin position="251"/>
        <end position="279"/>
    </location>
</feature>
<evidence type="ECO:0000256" key="7">
    <source>
        <dbReference type="ARBA" id="ARBA00022692"/>
    </source>
</evidence>
<protein>
    <recommendedName>
        <fullName evidence="13">Nickel/cobalt efflux system</fullName>
    </recommendedName>
</protein>
<evidence type="ECO:0000256" key="1">
    <source>
        <dbReference type="ARBA" id="ARBA00002510"/>
    </source>
</evidence>
<keyword evidence="5" id="KW-1003">Cell membrane</keyword>
<dbReference type="Proteomes" id="UP000198883">
    <property type="component" value="Unassembled WGS sequence"/>
</dbReference>